<dbReference type="Proteomes" id="UP000321805">
    <property type="component" value="Chromosome"/>
</dbReference>
<gene>
    <name evidence="2" type="ORF">FSW04_21180</name>
</gene>
<sequence>MTDRVHPVSHQPLKVAVVGGGVGALETVLALQDLAPGLVVPVLVSATDEFVYRPMLVGEPFGLGPARHYRLAELCTELGVELVMDRVVEVDGQAHHVRTAHGTTIGYDALVLAAGANPYAAFEHGVTFERQVSPEDFDEVLADLTDGLAPHVAVVVPDGVTWTLPAYELAMLTAAWGERCHPDEVTVTIFTPEPMPLDVFGATVSAAVTDLLEAERIGVRCGVHPDIVTSTSLRVGGGWRAADRIVSLPLLTGPRLPGVPSDEHGFVPVDGFGAVRGLPDVYAAGDSTDFPIKQGGLAAQQAGVVAAHIAARAGADVAPQALEPVLRGLLITRQGPRFLRAELRDVDGTSELSAEPLWWPPSKIASRWLGPHLARLDADEAAAPTAPAG</sequence>
<dbReference type="PANTHER" id="PTHR43755">
    <property type="match status" value="1"/>
</dbReference>
<name>A0A5B8U9S6_9ACTN</name>
<evidence type="ECO:0000313" key="3">
    <source>
        <dbReference type="Proteomes" id="UP000321805"/>
    </source>
</evidence>
<keyword evidence="3" id="KW-1185">Reference proteome</keyword>
<dbReference type="RefSeq" id="WP_146922195.1">
    <property type="nucleotide sequence ID" value="NZ_CP042430.1"/>
</dbReference>
<protein>
    <recommendedName>
        <fullName evidence="1">FAD/NAD(P)-binding domain-containing protein</fullName>
    </recommendedName>
</protein>
<proteinExistence type="predicted"/>
<dbReference type="EMBL" id="CP042430">
    <property type="protein sequence ID" value="QEC49830.1"/>
    <property type="molecule type" value="Genomic_DNA"/>
</dbReference>
<reference evidence="2 3" key="1">
    <citation type="journal article" date="2018" name="J. Microbiol.">
        <title>Baekduia soli gen. nov., sp. nov., a novel bacterium isolated from the soil of Baekdu Mountain and proposal of a novel family name, Baekduiaceae fam. nov.</title>
        <authorList>
            <person name="An D.S."/>
            <person name="Siddiqi M.Z."/>
            <person name="Kim K.H."/>
            <person name="Yu H.S."/>
            <person name="Im W.T."/>
        </authorList>
    </citation>
    <scope>NUCLEOTIDE SEQUENCE [LARGE SCALE GENOMIC DNA]</scope>
    <source>
        <strain evidence="2 3">BR7-21</strain>
    </source>
</reference>
<dbReference type="InterPro" id="IPR052541">
    <property type="entry name" value="SQRD"/>
</dbReference>
<feature type="domain" description="FAD/NAD(P)-binding" evidence="1">
    <location>
        <begin position="14"/>
        <end position="300"/>
    </location>
</feature>
<accession>A0A5B8U9S6</accession>
<evidence type="ECO:0000259" key="1">
    <source>
        <dbReference type="Pfam" id="PF07992"/>
    </source>
</evidence>
<dbReference type="GO" id="GO:0016491">
    <property type="term" value="F:oxidoreductase activity"/>
    <property type="evidence" value="ECO:0007669"/>
    <property type="project" value="InterPro"/>
</dbReference>
<dbReference type="SUPFAM" id="SSF51905">
    <property type="entry name" value="FAD/NAD(P)-binding domain"/>
    <property type="match status" value="1"/>
</dbReference>
<dbReference type="Pfam" id="PF07992">
    <property type="entry name" value="Pyr_redox_2"/>
    <property type="match status" value="1"/>
</dbReference>
<dbReference type="AlphaFoldDB" id="A0A5B8U9S6"/>
<dbReference type="Gene3D" id="3.50.50.60">
    <property type="entry name" value="FAD/NAD(P)-binding domain"/>
    <property type="match status" value="2"/>
</dbReference>
<dbReference type="PANTHER" id="PTHR43755:SF1">
    <property type="entry name" value="FAD-DEPENDENT PYRIDINE NUCLEOTIDE-DISULPHIDE OXIDOREDUCTASE"/>
    <property type="match status" value="1"/>
</dbReference>
<organism evidence="2 3">
    <name type="scientific">Baekduia soli</name>
    <dbReference type="NCBI Taxonomy" id="496014"/>
    <lineage>
        <taxon>Bacteria</taxon>
        <taxon>Bacillati</taxon>
        <taxon>Actinomycetota</taxon>
        <taxon>Thermoleophilia</taxon>
        <taxon>Solirubrobacterales</taxon>
        <taxon>Baekduiaceae</taxon>
        <taxon>Baekduia</taxon>
    </lineage>
</organism>
<dbReference type="InterPro" id="IPR023753">
    <property type="entry name" value="FAD/NAD-binding_dom"/>
</dbReference>
<dbReference type="OrthoDB" id="9802771at2"/>
<dbReference type="InterPro" id="IPR036188">
    <property type="entry name" value="FAD/NAD-bd_sf"/>
</dbReference>
<dbReference type="KEGG" id="bsol:FSW04_21180"/>
<evidence type="ECO:0000313" key="2">
    <source>
        <dbReference type="EMBL" id="QEC49830.1"/>
    </source>
</evidence>